<feature type="transmembrane region" description="Helical" evidence="12">
    <location>
        <begin position="32"/>
        <end position="55"/>
    </location>
</feature>
<dbReference type="InterPro" id="IPR003691">
    <property type="entry name" value="FluC"/>
</dbReference>
<evidence type="ECO:0000256" key="5">
    <source>
        <dbReference type="ARBA" id="ARBA00022989"/>
    </source>
</evidence>
<evidence type="ECO:0000256" key="7">
    <source>
        <dbReference type="ARBA" id="ARBA00023065"/>
    </source>
</evidence>
<dbReference type="NCBIfam" id="TIGR00494">
    <property type="entry name" value="crcB"/>
    <property type="match status" value="1"/>
</dbReference>
<dbReference type="KEGG" id="vcw:GJQ55_06380"/>
<name>A0A9X7UWD2_9GAMM</name>
<accession>A0A9X7UWD2</accession>
<dbReference type="Proteomes" id="UP000596074">
    <property type="component" value="Chromosome"/>
</dbReference>
<evidence type="ECO:0000313" key="13">
    <source>
        <dbReference type="EMBL" id="QQD24125.1"/>
    </source>
</evidence>
<dbReference type="AlphaFoldDB" id="A0A9X7UWD2"/>
<keyword evidence="9 12" id="KW-0407">Ion channel</keyword>
<dbReference type="GO" id="GO:0062054">
    <property type="term" value="F:fluoride channel activity"/>
    <property type="evidence" value="ECO:0007669"/>
    <property type="project" value="UniProtKB-UniRule"/>
</dbReference>
<dbReference type="GO" id="GO:0005886">
    <property type="term" value="C:plasma membrane"/>
    <property type="evidence" value="ECO:0007669"/>
    <property type="project" value="UniProtKB-SubCell"/>
</dbReference>
<evidence type="ECO:0000256" key="2">
    <source>
        <dbReference type="ARBA" id="ARBA00022475"/>
    </source>
</evidence>
<evidence type="ECO:0000256" key="11">
    <source>
        <dbReference type="ARBA" id="ARBA00035585"/>
    </source>
</evidence>
<keyword evidence="7 12" id="KW-0406">Ion transport</keyword>
<keyword evidence="2 12" id="KW-1003">Cell membrane</keyword>
<feature type="binding site" evidence="12">
    <location>
        <position position="77"/>
    </location>
    <ligand>
        <name>Na(+)</name>
        <dbReference type="ChEBI" id="CHEBI:29101"/>
        <note>structural</note>
    </ligand>
</feature>
<dbReference type="GO" id="GO:0046872">
    <property type="term" value="F:metal ion binding"/>
    <property type="evidence" value="ECO:0007669"/>
    <property type="project" value="UniProtKB-KW"/>
</dbReference>
<gene>
    <name evidence="12 13" type="primary">crcB</name>
    <name evidence="12" type="synonym">fluC</name>
    <name evidence="13" type="ORF">GJQ55_06380</name>
</gene>
<comment type="subcellular location">
    <subcellularLocation>
        <location evidence="1 12">Cell membrane</location>
        <topology evidence="1 12">Multi-pass membrane protein</topology>
    </subcellularLocation>
</comment>
<protein>
    <recommendedName>
        <fullName evidence="12">Fluoride-specific ion channel FluC</fullName>
    </recommendedName>
</protein>
<dbReference type="PANTHER" id="PTHR28259">
    <property type="entry name" value="FLUORIDE EXPORT PROTEIN 1-RELATED"/>
    <property type="match status" value="1"/>
</dbReference>
<evidence type="ECO:0000256" key="8">
    <source>
        <dbReference type="ARBA" id="ARBA00023136"/>
    </source>
</evidence>
<comment type="function">
    <text evidence="12">Fluoride-specific ion channel. Important for reducing fluoride concentration in the cell, thus reducing its toxicity.</text>
</comment>
<feature type="transmembrane region" description="Helical" evidence="12">
    <location>
        <begin position="95"/>
        <end position="119"/>
    </location>
</feature>
<evidence type="ECO:0000256" key="12">
    <source>
        <dbReference type="HAMAP-Rule" id="MF_00454"/>
    </source>
</evidence>
<keyword evidence="4 12" id="KW-0812">Transmembrane</keyword>
<keyword evidence="5 12" id="KW-1133">Transmembrane helix</keyword>
<dbReference type="Pfam" id="PF02537">
    <property type="entry name" value="CRCB"/>
    <property type="match status" value="1"/>
</dbReference>
<feature type="binding site" evidence="12">
    <location>
        <position position="74"/>
    </location>
    <ligand>
        <name>Na(+)</name>
        <dbReference type="ChEBI" id="CHEBI:29101"/>
        <note>structural</note>
    </ligand>
</feature>
<evidence type="ECO:0000256" key="10">
    <source>
        <dbReference type="ARBA" id="ARBA00035120"/>
    </source>
</evidence>
<comment type="activity regulation">
    <text evidence="12">Na(+) is not transported, but it plays an essential structural role and its presence is essential for fluoride channel function.</text>
</comment>
<keyword evidence="14" id="KW-1185">Reference proteome</keyword>
<evidence type="ECO:0000256" key="9">
    <source>
        <dbReference type="ARBA" id="ARBA00023303"/>
    </source>
</evidence>
<evidence type="ECO:0000256" key="1">
    <source>
        <dbReference type="ARBA" id="ARBA00004651"/>
    </source>
</evidence>
<dbReference type="PANTHER" id="PTHR28259:SF1">
    <property type="entry name" value="FLUORIDE EXPORT PROTEIN 1-RELATED"/>
    <property type="match status" value="1"/>
</dbReference>
<dbReference type="RefSeq" id="WP_228346681.1">
    <property type="nucleotide sequence ID" value="NZ_CP046056.1"/>
</dbReference>
<keyword evidence="6 12" id="KW-0915">Sodium</keyword>
<organism evidence="13 14">
    <name type="scientific">Venatoribacter cucullus</name>
    <dbReference type="NCBI Taxonomy" id="2661630"/>
    <lineage>
        <taxon>Bacteria</taxon>
        <taxon>Pseudomonadati</taxon>
        <taxon>Pseudomonadota</taxon>
        <taxon>Gammaproteobacteria</taxon>
        <taxon>Oceanospirillales</taxon>
        <taxon>Oceanospirillaceae</taxon>
        <taxon>Venatoribacter</taxon>
    </lineage>
</organism>
<comment type="similarity">
    <text evidence="10 12">Belongs to the fluoride channel Fluc/FEX (TC 1.A.43) family.</text>
</comment>
<dbReference type="HAMAP" id="MF_00454">
    <property type="entry name" value="FluC"/>
    <property type="match status" value="1"/>
</dbReference>
<proteinExistence type="inferred from homology"/>
<dbReference type="GO" id="GO:0140114">
    <property type="term" value="P:cellular detoxification of fluoride"/>
    <property type="evidence" value="ECO:0007669"/>
    <property type="project" value="UniProtKB-UniRule"/>
</dbReference>
<keyword evidence="12" id="KW-0479">Metal-binding</keyword>
<evidence type="ECO:0000313" key="14">
    <source>
        <dbReference type="Proteomes" id="UP000596074"/>
    </source>
</evidence>
<evidence type="ECO:0000256" key="3">
    <source>
        <dbReference type="ARBA" id="ARBA00022519"/>
    </source>
</evidence>
<sequence>MIWLWIALGGALGAMARYWLAGWVFRLAGQPFPYGTLTVNLLGSFAIGVAWVWLVQQQWGSEQHKQVLMIGFLGAFTTFSTFSLESIALLQQERWLAFGGYVGLSVVGCLLATAAGIWVSKSLV</sequence>
<keyword evidence="3" id="KW-0997">Cell inner membrane</keyword>
<keyword evidence="12" id="KW-0813">Transport</keyword>
<dbReference type="EMBL" id="CP046056">
    <property type="protein sequence ID" value="QQD24125.1"/>
    <property type="molecule type" value="Genomic_DNA"/>
</dbReference>
<comment type="catalytic activity">
    <reaction evidence="11">
        <text>fluoride(in) = fluoride(out)</text>
        <dbReference type="Rhea" id="RHEA:76159"/>
        <dbReference type="ChEBI" id="CHEBI:17051"/>
    </reaction>
    <physiologicalReaction direction="left-to-right" evidence="11">
        <dbReference type="Rhea" id="RHEA:76160"/>
    </physiologicalReaction>
</comment>
<keyword evidence="8 12" id="KW-0472">Membrane</keyword>
<reference evidence="13 14" key="1">
    <citation type="submission" date="2019-11" db="EMBL/GenBank/DDBJ databases">
        <title>Venatorbacter sp. nov. a predator of Campylobacter and other Gram-negative bacteria.</title>
        <authorList>
            <person name="Saeedi A."/>
            <person name="Cummings N.J."/>
            <person name="Connerton I.F."/>
            <person name="Connerton P.L."/>
        </authorList>
    </citation>
    <scope>NUCLEOTIDE SEQUENCE [LARGE SCALE GENOMIC DNA]</scope>
    <source>
        <strain evidence="13">XL5</strain>
    </source>
</reference>
<evidence type="ECO:0000256" key="6">
    <source>
        <dbReference type="ARBA" id="ARBA00023053"/>
    </source>
</evidence>
<feature type="transmembrane region" description="Helical" evidence="12">
    <location>
        <begin position="67"/>
        <end position="89"/>
    </location>
</feature>
<evidence type="ECO:0000256" key="4">
    <source>
        <dbReference type="ARBA" id="ARBA00022692"/>
    </source>
</evidence>